<dbReference type="CDD" id="cd16936">
    <property type="entry name" value="HATPase_RsbW-like"/>
    <property type="match status" value="1"/>
</dbReference>
<dbReference type="RefSeq" id="WP_063891063.1">
    <property type="nucleotide sequence ID" value="NZ_CP021080.1"/>
</dbReference>
<reference evidence="3 4" key="1">
    <citation type="submission" date="2017-07" db="EMBL/GenBank/DDBJ databases">
        <title>Genome sequence of Streptomyces pluripotens MUSC 137T.</title>
        <authorList>
            <person name="Ser H.-L."/>
            <person name="Lee L.-H."/>
        </authorList>
    </citation>
    <scope>NUCLEOTIDE SEQUENCE [LARGE SCALE GENOMIC DNA]</scope>
    <source>
        <strain evidence="3 4">MUSC 137</strain>
    </source>
</reference>
<dbReference type="InterPro" id="IPR050267">
    <property type="entry name" value="Anti-sigma-factor_SerPK"/>
</dbReference>
<dbReference type="SUPFAM" id="SSF55874">
    <property type="entry name" value="ATPase domain of HSP90 chaperone/DNA topoisomerase II/histidine kinase"/>
    <property type="match status" value="1"/>
</dbReference>
<evidence type="ECO:0000259" key="2">
    <source>
        <dbReference type="Pfam" id="PF13581"/>
    </source>
</evidence>
<dbReference type="GO" id="GO:0004674">
    <property type="term" value="F:protein serine/threonine kinase activity"/>
    <property type="evidence" value="ECO:0007669"/>
    <property type="project" value="UniProtKB-KW"/>
</dbReference>
<keyword evidence="4" id="KW-1185">Reference proteome</keyword>
<dbReference type="EMBL" id="CP022433">
    <property type="protein sequence ID" value="ASN26009.1"/>
    <property type="molecule type" value="Genomic_DNA"/>
</dbReference>
<keyword evidence="3" id="KW-0547">Nucleotide-binding</keyword>
<dbReference type="STRING" id="1355015.LK06_019435"/>
<name>A0A221P170_9ACTN</name>
<protein>
    <submittedName>
        <fullName evidence="3">ATP-binding protein</fullName>
    </submittedName>
</protein>
<dbReference type="GO" id="GO:0005524">
    <property type="term" value="F:ATP binding"/>
    <property type="evidence" value="ECO:0007669"/>
    <property type="project" value="UniProtKB-KW"/>
</dbReference>
<evidence type="ECO:0000256" key="1">
    <source>
        <dbReference type="ARBA" id="ARBA00022527"/>
    </source>
</evidence>
<dbReference type="InterPro" id="IPR036890">
    <property type="entry name" value="HATPase_C_sf"/>
</dbReference>
<dbReference type="Proteomes" id="UP000031501">
    <property type="component" value="Chromosome"/>
</dbReference>
<keyword evidence="1" id="KW-0418">Kinase</keyword>
<dbReference type="OrthoDB" id="3480034at2"/>
<gene>
    <name evidence="3" type="ORF">LK07_20600</name>
</gene>
<dbReference type="KEGG" id="splu:LK06_019435"/>
<keyword evidence="3" id="KW-0067">ATP-binding</keyword>
<keyword evidence="1" id="KW-0723">Serine/threonine-protein kinase</keyword>
<dbReference type="Gene3D" id="3.30.565.10">
    <property type="entry name" value="Histidine kinase-like ATPase, C-terminal domain"/>
    <property type="match status" value="1"/>
</dbReference>
<dbReference type="PANTHER" id="PTHR35526:SF3">
    <property type="entry name" value="ANTI-SIGMA-F FACTOR RSBW"/>
    <property type="match status" value="1"/>
</dbReference>
<feature type="domain" description="Histidine kinase/HSP90-like ATPase" evidence="2">
    <location>
        <begin position="20"/>
        <end position="142"/>
    </location>
</feature>
<dbReference type="PANTHER" id="PTHR35526">
    <property type="entry name" value="ANTI-SIGMA-F FACTOR RSBW-RELATED"/>
    <property type="match status" value="1"/>
</dbReference>
<organism evidence="3 4">
    <name type="scientific">Streptomyces pluripotens</name>
    <dbReference type="NCBI Taxonomy" id="1355015"/>
    <lineage>
        <taxon>Bacteria</taxon>
        <taxon>Bacillati</taxon>
        <taxon>Actinomycetota</taxon>
        <taxon>Actinomycetes</taxon>
        <taxon>Kitasatosporales</taxon>
        <taxon>Streptomycetaceae</taxon>
        <taxon>Streptomyces</taxon>
    </lineage>
</organism>
<evidence type="ECO:0000313" key="4">
    <source>
        <dbReference type="Proteomes" id="UP000031501"/>
    </source>
</evidence>
<dbReference type="Pfam" id="PF13581">
    <property type="entry name" value="HATPase_c_2"/>
    <property type="match status" value="1"/>
</dbReference>
<dbReference type="InterPro" id="IPR003594">
    <property type="entry name" value="HATPase_dom"/>
</dbReference>
<evidence type="ECO:0000313" key="3">
    <source>
        <dbReference type="EMBL" id="ASN26009.1"/>
    </source>
</evidence>
<proteinExistence type="predicted"/>
<sequence>MQPQSPQPRIFYTTSIRLAAVPTAVSCSRMFVRLVLRRWNLLDYTEDAELVVSELVTNAIRATGITNPEPKLHDIQGHHVIGVQLRVLDTSLFVDVWDRSTEEPVIKEPKGDAESGRGLLLVSAMTKQWSVYRPPAGGKVVWAELEIHKAADQMATRARTPLDIPDDSRAPSGPAERMAYTGLLQQVIDGYAHWMQTVSQEPPMSRAPAVEALCGVGGLTT</sequence>
<accession>A0A221P170</accession>
<dbReference type="AlphaFoldDB" id="A0A221P170"/>
<keyword evidence="1" id="KW-0808">Transferase</keyword>